<dbReference type="OrthoDB" id="6368498at2759"/>
<evidence type="ECO:0000313" key="3">
    <source>
        <dbReference type="Proteomes" id="UP000000305"/>
    </source>
</evidence>
<dbReference type="AlphaFoldDB" id="E9GE82"/>
<reference evidence="2 3" key="1">
    <citation type="journal article" date="2011" name="Science">
        <title>The ecoresponsive genome of Daphnia pulex.</title>
        <authorList>
            <person name="Colbourne J.K."/>
            <person name="Pfrender M.E."/>
            <person name="Gilbert D."/>
            <person name="Thomas W.K."/>
            <person name="Tucker A."/>
            <person name="Oakley T.H."/>
            <person name="Tokishita S."/>
            <person name="Aerts A."/>
            <person name="Arnold G.J."/>
            <person name="Basu M.K."/>
            <person name="Bauer D.J."/>
            <person name="Caceres C.E."/>
            <person name="Carmel L."/>
            <person name="Casola C."/>
            <person name="Choi J.H."/>
            <person name="Detter J.C."/>
            <person name="Dong Q."/>
            <person name="Dusheyko S."/>
            <person name="Eads B.D."/>
            <person name="Frohlich T."/>
            <person name="Geiler-Samerotte K.A."/>
            <person name="Gerlach D."/>
            <person name="Hatcher P."/>
            <person name="Jogdeo S."/>
            <person name="Krijgsveld J."/>
            <person name="Kriventseva E.V."/>
            <person name="Kultz D."/>
            <person name="Laforsch C."/>
            <person name="Lindquist E."/>
            <person name="Lopez J."/>
            <person name="Manak J.R."/>
            <person name="Muller J."/>
            <person name="Pangilinan J."/>
            <person name="Patwardhan R.P."/>
            <person name="Pitluck S."/>
            <person name="Pritham E.J."/>
            <person name="Rechtsteiner A."/>
            <person name="Rho M."/>
            <person name="Rogozin I.B."/>
            <person name="Sakarya O."/>
            <person name="Salamov A."/>
            <person name="Schaack S."/>
            <person name="Shapiro H."/>
            <person name="Shiga Y."/>
            <person name="Skalitzky C."/>
            <person name="Smith Z."/>
            <person name="Souvorov A."/>
            <person name="Sung W."/>
            <person name="Tang Z."/>
            <person name="Tsuchiya D."/>
            <person name="Tu H."/>
            <person name="Vos H."/>
            <person name="Wang M."/>
            <person name="Wolf Y.I."/>
            <person name="Yamagata H."/>
            <person name="Yamada T."/>
            <person name="Ye Y."/>
            <person name="Shaw J.R."/>
            <person name="Andrews J."/>
            <person name="Crease T.J."/>
            <person name="Tang H."/>
            <person name="Lucas S.M."/>
            <person name="Robertson H.M."/>
            <person name="Bork P."/>
            <person name="Koonin E.V."/>
            <person name="Zdobnov E.M."/>
            <person name="Grigoriev I.V."/>
            <person name="Lynch M."/>
            <person name="Boore J.L."/>
        </authorList>
    </citation>
    <scope>NUCLEOTIDE SEQUENCE [LARGE SCALE GENOMIC DNA]</scope>
</reference>
<dbReference type="PhylomeDB" id="E9GE82"/>
<keyword evidence="1" id="KW-0472">Membrane</keyword>
<dbReference type="HOGENOM" id="CLU_1564476_0_0_1"/>
<protein>
    <recommendedName>
        <fullName evidence="4">MARVEL domain-containing protein</fullName>
    </recommendedName>
</protein>
<feature type="transmembrane region" description="Helical" evidence="1">
    <location>
        <begin position="126"/>
        <end position="152"/>
    </location>
</feature>
<evidence type="ECO:0000313" key="2">
    <source>
        <dbReference type="EMBL" id="EFX82360.1"/>
    </source>
</evidence>
<feature type="transmembrane region" description="Helical" evidence="1">
    <location>
        <begin position="42"/>
        <end position="63"/>
    </location>
</feature>
<evidence type="ECO:0000256" key="1">
    <source>
        <dbReference type="SAM" id="Phobius"/>
    </source>
</evidence>
<feature type="transmembrane region" description="Helical" evidence="1">
    <location>
        <begin position="15"/>
        <end position="36"/>
    </location>
</feature>
<keyword evidence="3" id="KW-1185">Reference proteome</keyword>
<dbReference type="Proteomes" id="UP000000305">
    <property type="component" value="Unassembled WGS sequence"/>
</dbReference>
<sequence length="193" mass="21523">MAPLSNEKEMKKWRAVAGLNVILGSIVLIVQVATAFTLGHELIDFIGIGIWGGCFMISAGTLTIRRNPKLISNSICALLSGLSLIISYAWNLGVYNNQEGYYYYCISYGYYDTYTKMCHWRKASDIIFIVCGSLALIVNLFLTMNAEAIVIFPPSVRYPVNNVYDTTNITYMVTSNQHPNGYQQTVYPGAGRD</sequence>
<gene>
    <name evidence="2" type="ORF">DAPPUDRAFT_316870</name>
</gene>
<organism evidence="2 3">
    <name type="scientific">Daphnia pulex</name>
    <name type="common">Water flea</name>
    <dbReference type="NCBI Taxonomy" id="6669"/>
    <lineage>
        <taxon>Eukaryota</taxon>
        <taxon>Metazoa</taxon>
        <taxon>Ecdysozoa</taxon>
        <taxon>Arthropoda</taxon>
        <taxon>Crustacea</taxon>
        <taxon>Branchiopoda</taxon>
        <taxon>Diplostraca</taxon>
        <taxon>Cladocera</taxon>
        <taxon>Anomopoda</taxon>
        <taxon>Daphniidae</taxon>
        <taxon>Daphnia</taxon>
    </lineage>
</organism>
<dbReference type="InParanoid" id="E9GE82"/>
<keyword evidence="1" id="KW-0812">Transmembrane</keyword>
<name>E9GE82_DAPPU</name>
<accession>E9GE82</accession>
<evidence type="ECO:0008006" key="4">
    <source>
        <dbReference type="Google" id="ProtNLM"/>
    </source>
</evidence>
<proteinExistence type="predicted"/>
<dbReference type="KEGG" id="dpx:DAPPUDRAFT_316870"/>
<keyword evidence="1" id="KW-1133">Transmembrane helix</keyword>
<feature type="transmembrane region" description="Helical" evidence="1">
    <location>
        <begin position="70"/>
        <end position="90"/>
    </location>
</feature>
<dbReference type="EMBL" id="GL732540">
    <property type="protein sequence ID" value="EFX82360.1"/>
    <property type="molecule type" value="Genomic_DNA"/>
</dbReference>